<reference evidence="1" key="1">
    <citation type="submission" date="2020-05" db="EMBL/GenBank/DDBJ databases">
        <authorList>
            <person name="Chiriac C."/>
            <person name="Salcher M."/>
            <person name="Ghai R."/>
            <person name="Kavagutti S V."/>
        </authorList>
    </citation>
    <scope>NUCLEOTIDE SEQUENCE</scope>
</reference>
<protein>
    <submittedName>
        <fullName evidence="1">SaV-like</fullName>
    </submittedName>
</protein>
<sequence length="118" mass="14105">MSFVRFGLADDSINRNRYEENDLKDIPYKYKEDVYINQLLAYINNTYGEHYSKNKFQATEFIMDSGHGTGFCVGNVLKYAQRYGRKGTPDDWRKDMMKVIHYAMMQLYVHDQQYEDDK</sequence>
<name>A0A6J7WXA1_9CAUD</name>
<gene>
    <name evidence="1" type="ORF">UFOVP247_175</name>
</gene>
<dbReference type="EMBL" id="LR798288">
    <property type="protein sequence ID" value="CAB5221478.1"/>
    <property type="molecule type" value="Genomic_DNA"/>
</dbReference>
<proteinExistence type="predicted"/>
<evidence type="ECO:0000313" key="1">
    <source>
        <dbReference type="EMBL" id="CAB5221478.1"/>
    </source>
</evidence>
<accession>A0A6J7WXA1</accession>
<dbReference type="Pfam" id="PF11753">
    <property type="entry name" value="DUF3310"/>
    <property type="match status" value="1"/>
</dbReference>
<organism evidence="1">
    <name type="scientific">uncultured Caudovirales phage</name>
    <dbReference type="NCBI Taxonomy" id="2100421"/>
    <lineage>
        <taxon>Viruses</taxon>
        <taxon>Duplodnaviria</taxon>
        <taxon>Heunggongvirae</taxon>
        <taxon>Uroviricota</taxon>
        <taxon>Caudoviricetes</taxon>
        <taxon>Peduoviridae</taxon>
        <taxon>Maltschvirus</taxon>
        <taxon>Maltschvirus maltsch</taxon>
    </lineage>
</organism>
<dbReference type="InterPro" id="IPR021739">
    <property type="entry name" value="SaV-like"/>
</dbReference>